<protein>
    <submittedName>
        <fullName evidence="1">Uncharacterized protein</fullName>
    </submittedName>
</protein>
<dbReference type="Proteomes" id="UP001237642">
    <property type="component" value="Unassembled WGS sequence"/>
</dbReference>
<gene>
    <name evidence="1" type="ORF">POM88_028319</name>
</gene>
<dbReference type="AlphaFoldDB" id="A0AAD8IA13"/>
<comment type="caution">
    <text evidence="1">The sequence shown here is derived from an EMBL/GenBank/DDBJ whole genome shotgun (WGS) entry which is preliminary data.</text>
</comment>
<organism evidence="1 2">
    <name type="scientific">Heracleum sosnowskyi</name>
    <dbReference type="NCBI Taxonomy" id="360622"/>
    <lineage>
        <taxon>Eukaryota</taxon>
        <taxon>Viridiplantae</taxon>
        <taxon>Streptophyta</taxon>
        <taxon>Embryophyta</taxon>
        <taxon>Tracheophyta</taxon>
        <taxon>Spermatophyta</taxon>
        <taxon>Magnoliopsida</taxon>
        <taxon>eudicotyledons</taxon>
        <taxon>Gunneridae</taxon>
        <taxon>Pentapetalae</taxon>
        <taxon>asterids</taxon>
        <taxon>campanulids</taxon>
        <taxon>Apiales</taxon>
        <taxon>Apiaceae</taxon>
        <taxon>Apioideae</taxon>
        <taxon>apioid superclade</taxon>
        <taxon>Tordylieae</taxon>
        <taxon>Tordyliinae</taxon>
        <taxon>Heracleum</taxon>
    </lineage>
</organism>
<dbReference type="EMBL" id="JAUIZM010000006">
    <property type="protein sequence ID" value="KAK1381575.1"/>
    <property type="molecule type" value="Genomic_DNA"/>
</dbReference>
<evidence type="ECO:0000313" key="2">
    <source>
        <dbReference type="Proteomes" id="UP001237642"/>
    </source>
</evidence>
<name>A0AAD8IA13_9APIA</name>
<proteinExistence type="predicted"/>
<reference evidence="1" key="1">
    <citation type="submission" date="2023-02" db="EMBL/GenBank/DDBJ databases">
        <title>Genome of toxic invasive species Heracleum sosnowskyi carries increased number of genes despite the absence of recent whole-genome duplications.</title>
        <authorList>
            <person name="Schelkunov M."/>
            <person name="Shtratnikova V."/>
            <person name="Makarenko M."/>
            <person name="Klepikova A."/>
            <person name="Omelchenko D."/>
            <person name="Novikova G."/>
            <person name="Obukhova E."/>
            <person name="Bogdanov V."/>
            <person name="Penin A."/>
            <person name="Logacheva M."/>
        </authorList>
    </citation>
    <scope>NUCLEOTIDE SEQUENCE</scope>
    <source>
        <strain evidence="1">Hsosn_3</strain>
        <tissue evidence="1">Leaf</tissue>
    </source>
</reference>
<evidence type="ECO:0000313" key="1">
    <source>
        <dbReference type="EMBL" id="KAK1381575.1"/>
    </source>
</evidence>
<reference evidence="1" key="2">
    <citation type="submission" date="2023-05" db="EMBL/GenBank/DDBJ databases">
        <authorList>
            <person name="Schelkunov M.I."/>
        </authorList>
    </citation>
    <scope>NUCLEOTIDE SEQUENCE</scope>
    <source>
        <strain evidence="1">Hsosn_3</strain>
        <tissue evidence="1">Leaf</tissue>
    </source>
</reference>
<keyword evidence="2" id="KW-1185">Reference proteome</keyword>
<accession>A0AAD8IA13</accession>
<sequence>MLGPKGGATSKAVVGFRLGIGVDTTAFADWLDDKFKLFQGDNRKILVITCWATWKVQNELVWKKNGSSVAAVGILAHNFLSQWSQAQDKNDVPTAAFLRTRDGSEKWIKPVGDVVIINVDAALFTEKVIVLASRLTLFRSMTRGFMIGNLLQLKVFSSPPFLRVKNDGALYYQLVYETSRVVTACDDSGQQSFNVVLNPYDGRSDSIGIEADIVSVNDTRFHDCWPRVEDNGWSSLKLKLIKSKLKNELKLKGSK</sequence>